<protein>
    <submittedName>
        <fullName evidence="1">Uncharacterized protein</fullName>
    </submittedName>
</protein>
<sequence>MAESGELGTKEEKPGNKAARPQRFTRNGSSPMRHIQIKHDVCSEVISRLAEEHNGAEVDPTFAEELHAHFMRLPSRYALDVNIERAQDVLIHKRLLEMAEFTEAQPIFHLRSLNMENGDRTFTTSQMSSLPSYCEGALSAHSTDVLNFKGVRFPMHEVTFSTADKPKLLSQLSALLADVGLSVWEAHIFSTLDGYSLDVFVVYGWPTEDTITLHKALEHALTTMEEGAWSKASPSSSPDSMTTAMPLRGGNSIISSVGRDDWEIDFDQLKLIKKVAFGSSGEMYHGTFCGQDVAIKVLKSECLNDLVQHEFAQEIYILRKIRHKNIVQLIGSCTKPPNLCIVTEFMPGGSVYDHLHGRKFHLTMPVILKVALDVSKGMDYLHQNNIIHRDLKTSSLLMDENNVVKVADFGVSRFQAQNGMMTAETGTYRWMAPEVIGHKCYDHKADIFSFGVILWELITGKVPYDYLSPFQVALGVLQEGLRPIIPPGTEPRVVKLLERCWQTDPLQRPEFSEITAVLQEISDEMKEQAEKGTKQQQSARCFAALKRSAGSR</sequence>
<reference evidence="2" key="1">
    <citation type="journal article" date="2024" name="Proc. Natl. Acad. Sci. U.S.A.">
        <title>Extraordinary preservation of gene collinearity over three hundred million years revealed in homosporous lycophytes.</title>
        <authorList>
            <person name="Li C."/>
            <person name="Wickell D."/>
            <person name="Kuo L.Y."/>
            <person name="Chen X."/>
            <person name="Nie B."/>
            <person name="Liao X."/>
            <person name="Peng D."/>
            <person name="Ji J."/>
            <person name="Jenkins J."/>
            <person name="Williams M."/>
            <person name="Shu S."/>
            <person name="Plott C."/>
            <person name="Barry K."/>
            <person name="Rajasekar S."/>
            <person name="Grimwood J."/>
            <person name="Han X."/>
            <person name="Sun S."/>
            <person name="Hou Z."/>
            <person name="He W."/>
            <person name="Dai G."/>
            <person name="Sun C."/>
            <person name="Schmutz J."/>
            <person name="Leebens-Mack J.H."/>
            <person name="Li F.W."/>
            <person name="Wang L."/>
        </authorList>
    </citation>
    <scope>NUCLEOTIDE SEQUENCE [LARGE SCALE GENOMIC DNA]</scope>
    <source>
        <strain evidence="2">cv. PW_Plant_1</strain>
    </source>
</reference>
<name>A0ACC2EJ62_DIPCM</name>
<evidence type="ECO:0000313" key="2">
    <source>
        <dbReference type="Proteomes" id="UP001162992"/>
    </source>
</evidence>
<keyword evidence="2" id="KW-1185">Reference proteome</keyword>
<comment type="caution">
    <text evidence="1">The sequence shown here is derived from an EMBL/GenBank/DDBJ whole genome shotgun (WGS) entry which is preliminary data.</text>
</comment>
<dbReference type="EMBL" id="CM055093">
    <property type="protein sequence ID" value="KAJ7566535.1"/>
    <property type="molecule type" value="Genomic_DNA"/>
</dbReference>
<proteinExistence type="predicted"/>
<gene>
    <name evidence="1" type="ORF">O6H91_02G107800</name>
</gene>
<organism evidence="1 2">
    <name type="scientific">Diphasiastrum complanatum</name>
    <name type="common">Issler's clubmoss</name>
    <name type="synonym">Lycopodium complanatum</name>
    <dbReference type="NCBI Taxonomy" id="34168"/>
    <lineage>
        <taxon>Eukaryota</taxon>
        <taxon>Viridiplantae</taxon>
        <taxon>Streptophyta</taxon>
        <taxon>Embryophyta</taxon>
        <taxon>Tracheophyta</taxon>
        <taxon>Lycopodiopsida</taxon>
        <taxon>Lycopodiales</taxon>
        <taxon>Lycopodiaceae</taxon>
        <taxon>Lycopodioideae</taxon>
        <taxon>Diphasiastrum</taxon>
    </lineage>
</organism>
<evidence type="ECO:0000313" key="1">
    <source>
        <dbReference type="EMBL" id="KAJ7566535.1"/>
    </source>
</evidence>
<dbReference type="Proteomes" id="UP001162992">
    <property type="component" value="Chromosome 2"/>
</dbReference>
<accession>A0ACC2EJ62</accession>